<gene>
    <name evidence="2" type="ORF">I5L03_04600</name>
</gene>
<reference evidence="2 3" key="1">
    <citation type="submission" date="2020-11" db="EMBL/GenBank/DDBJ databases">
        <title>Erythrobacter sediminis sp. nov., a marine bacterium from a tidal flat of Garorim Bay.</title>
        <authorList>
            <person name="Kim D."/>
            <person name="Yoo Y."/>
            <person name="Kim J.-J."/>
        </authorList>
    </citation>
    <scope>NUCLEOTIDE SEQUENCE [LARGE SCALE GENOMIC DNA]</scope>
    <source>
        <strain evidence="2 3">JGD-13</strain>
    </source>
</reference>
<evidence type="ECO:0000256" key="1">
    <source>
        <dbReference type="SAM" id="SignalP"/>
    </source>
</evidence>
<feature type="signal peptide" evidence="1">
    <location>
        <begin position="1"/>
        <end position="21"/>
    </location>
</feature>
<evidence type="ECO:0000313" key="3">
    <source>
        <dbReference type="Proteomes" id="UP000602442"/>
    </source>
</evidence>
<dbReference type="PROSITE" id="PS51257">
    <property type="entry name" value="PROKAR_LIPOPROTEIN"/>
    <property type="match status" value="1"/>
</dbReference>
<name>A0ABS0N1R5_9SPHN</name>
<protein>
    <recommendedName>
        <fullName evidence="4">PEP-CTERM sorting domain-containing protein</fullName>
    </recommendedName>
</protein>
<keyword evidence="3" id="KW-1185">Reference proteome</keyword>
<dbReference type="Proteomes" id="UP000602442">
    <property type="component" value="Unassembled WGS sequence"/>
</dbReference>
<dbReference type="RefSeq" id="WP_197920503.1">
    <property type="nucleotide sequence ID" value="NZ_CAWPTA010000006.1"/>
</dbReference>
<evidence type="ECO:0000313" key="2">
    <source>
        <dbReference type="EMBL" id="MBH5321858.1"/>
    </source>
</evidence>
<dbReference type="EMBL" id="JAEANY010000001">
    <property type="protein sequence ID" value="MBH5321858.1"/>
    <property type="molecule type" value="Genomic_DNA"/>
</dbReference>
<feature type="chain" id="PRO_5045561159" description="PEP-CTERM sorting domain-containing protein" evidence="1">
    <location>
        <begin position="22"/>
        <end position="246"/>
    </location>
</feature>
<keyword evidence="1" id="KW-0732">Signal</keyword>
<sequence>MTRLKNAFLAASVLGLIAACGSDGSPFPGSGASPSPTSTSTPVAVTFNVDFGVTGEDWTRDIAEYGNRADTNFISGVENLPPNLPNERGLLLAGSNFTDSLTMYAWRKVEGLAPSQDYRVDVTLLMASDVPPGCVGIGGSPGEGVTVKAGASDEMPQAGTILNVDKGDQDVGGSEAVVIGDLAVPGAPTCVGGTYASELIGTTPASSPVVSSNESGELWLIVLSDSGFESRSEWYLLEAEFTLDPV</sequence>
<accession>A0ABS0N1R5</accession>
<evidence type="ECO:0008006" key="4">
    <source>
        <dbReference type="Google" id="ProtNLM"/>
    </source>
</evidence>
<organism evidence="2 3">
    <name type="scientific">Aurantiacibacter sediminis</name>
    <dbReference type="NCBI Taxonomy" id="2793064"/>
    <lineage>
        <taxon>Bacteria</taxon>
        <taxon>Pseudomonadati</taxon>
        <taxon>Pseudomonadota</taxon>
        <taxon>Alphaproteobacteria</taxon>
        <taxon>Sphingomonadales</taxon>
        <taxon>Erythrobacteraceae</taxon>
        <taxon>Aurantiacibacter</taxon>
    </lineage>
</organism>
<comment type="caution">
    <text evidence="2">The sequence shown here is derived from an EMBL/GenBank/DDBJ whole genome shotgun (WGS) entry which is preliminary data.</text>
</comment>
<proteinExistence type="predicted"/>